<keyword evidence="3" id="KW-1185">Reference proteome</keyword>
<evidence type="ECO:0000313" key="3">
    <source>
        <dbReference type="Proteomes" id="UP000499080"/>
    </source>
</evidence>
<dbReference type="EMBL" id="BGPR01102298">
    <property type="protein sequence ID" value="GBM62612.1"/>
    <property type="molecule type" value="Genomic_DNA"/>
</dbReference>
<feature type="compositionally biased region" description="Basic and acidic residues" evidence="1">
    <location>
        <begin position="27"/>
        <end position="36"/>
    </location>
</feature>
<evidence type="ECO:0000313" key="2">
    <source>
        <dbReference type="EMBL" id="GBM62612.1"/>
    </source>
</evidence>
<protein>
    <submittedName>
        <fullName evidence="2">Uncharacterized protein</fullName>
    </submittedName>
</protein>
<dbReference type="AlphaFoldDB" id="A0A4Y2HBE1"/>
<evidence type="ECO:0000256" key="1">
    <source>
        <dbReference type="SAM" id="MobiDB-lite"/>
    </source>
</evidence>
<organism evidence="2 3">
    <name type="scientific">Araneus ventricosus</name>
    <name type="common">Orbweaver spider</name>
    <name type="synonym">Epeira ventricosa</name>
    <dbReference type="NCBI Taxonomy" id="182803"/>
    <lineage>
        <taxon>Eukaryota</taxon>
        <taxon>Metazoa</taxon>
        <taxon>Ecdysozoa</taxon>
        <taxon>Arthropoda</taxon>
        <taxon>Chelicerata</taxon>
        <taxon>Arachnida</taxon>
        <taxon>Araneae</taxon>
        <taxon>Araneomorphae</taxon>
        <taxon>Entelegynae</taxon>
        <taxon>Araneoidea</taxon>
        <taxon>Araneidae</taxon>
        <taxon>Araneus</taxon>
    </lineage>
</organism>
<reference evidence="2 3" key="1">
    <citation type="journal article" date="2019" name="Sci. Rep.">
        <title>Orb-weaving spider Araneus ventricosus genome elucidates the spidroin gene catalogue.</title>
        <authorList>
            <person name="Kono N."/>
            <person name="Nakamura H."/>
            <person name="Ohtoshi R."/>
            <person name="Moran D.A.P."/>
            <person name="Shinohara A."/>
            <person name="Yoshida Y."/>
            <person name="Fujiwara M."/>
            <person name="Mori M."/>
            <person name="Tomita M."/>
            <person name="Arakawa K."/>
        </authorList>
    </citation>
    <scope>NUCLEOTIDE SEQUENCE [LARGE SCALE GENOMIC DNA]</scope>
</reference>
<sequence length="197" mass="22549">MSDVLILTEPFSDGKIIDNEPVVVPKNRPEVVRDDQPAEGSDPNSAFLFGKSQRRRHPKHRVRPFRPSDKPKKSIQVYHHKKGLAVLCFRENGYYLTNGMTSHIRENDPDMETSLLEQMYEMDVTSLYVTDVASIVRWDLVTRKLEREHPSCQISVTTLKQGFGTCPTCNKNCARWVAVCGYNTIKKVCVETIPHNM</sequence>
<gene>
    <name evidence="2" type="ORF">AVEN_36837_1</name>
</gene>
<name>A0A4Y2HBE1_ARAVE</name>
<accession>A0A4Y2HBE1</accession>
<feature type="region of interest" description="Disordered" evidence="1">
    <location>
        <begin position="27"/>
        <end position="72"/>
    </location>
</feature>
<comment type="caution">
    <text evidence="2">The sequence shown here is derived from an EMBL/GenBank/DDBJ whole genome shotgun (WGS) entry which is preliminary data.</text>
</comment>
<dbReference type="Proteomes" id="UP000499080">
    <property type="component" value="Unassembled WGS sequence"/>
</dbReference>
<proteinExistence type="predicted"/>
<feature type="compositionally biased region" description="Basic residues" evidence="1">
    <location>
        <begin position="52"/>
        <end position="64"/>
    </location>
</feature>